<dbReference type="Gene3D" id="1.10.10.10">
    <property type="entry name" value="Winged helix-like DNA-binding domain superfamily/Winged helix DNA-binding domain"/>
    <property type="match status" value="1"/>
</dbReference>
<keyword evidence="1" id="KW-0805">Transcription regulation</keyword>
<evidence type="ECO:0000259" key="4">
    <source>
        <dbReference type="PROSITE" id="PS50949"/>
    </source>
</evidence>
<dbReference type="Gene3D" id="1.20.120.530">
    <property type="entry name" value="GntR ligand-binding domain-like"/>
    <property type="match status" value="1"/>
</dbReference>
<dbReference type="SUPFAM" id="SSF46785">
    <property type="entry name" value="Winged helix' DNA-binding domain"/>
    <property type="match status" value="1"/>
</dbReference>
<dbReference type="Proteomes" id="UP000494269">
    <property type="component" value="Unassembled WGS sequence"/>
</dbReference>
<proteinExistence type="predicted"/>
<dbReference type="AlphaFoldDB" id="A0A6S7A9C3"/>
<dbReference type="Pfam" id="PF00392">
    <property type="entry name" value="GntR"/>
    <property type="match status" value="1"/>
</dbReference>
<keyword evidence="2" id="KW-0238">DNA-binding</keyword>
<dbReference type="PANTHER" id="PTHR43537">
    <property type="entry name" value="TRANSCRIPTIONAL REGULATOR, GNTR FAMILY"/>
    <property type="match status" value="1"/>
</dbReference>
<keyword evidence="3" id="KW-0804">Transcription</keyword>
<dbReference type="EMBL" id="CADIJQ010000006">
    <property type="protein sequence ID" value="CAB3718443.1"/>
    <property type="molecule type" value="Genomic_DNA"/>
</dbReference>
<sequence length="245" mass="26840">MLQLLPQPVEPADEPAVKTAPDRAYVRLAAQIRALVTQGEFAVGGRLPAERALAERFDVSRTALREAIIALELQGVVEVRGGSGIYVCELKPGVARLPAAQEAGAGPFELLRARSLIESEIAALAATTRTDADLDRIFEALTTMRDQVTDKSANEAADRRFHLYIAQSTGNSVLLATVTSMWDQARGPIWDKIEQHFHTQALRQASQEDHQRIFSALVAGDAHAARQAMRAHLERVIGEFAQGWR</sequence>
<organism evidence="5 6">
    <name type="scientific">Achromobacter kerstersii</name>
    <dbReference type="NCBI Taxonomy" id="1353890"/>
    <lineage>
        <taxon>Bacteria</taxon>
        <taxon>Pseudomonadati</taxon>
        <taxon>Pseudomonadota</taxon>
        <taxon>Betaproteobacteria</taxon>
        <taxon>Burkholderiales</taxon>
        <taxon>Alcaligenaceae</taxon>
        <taxon>Achromobacter</taxon>
    </lineage>
</organism>
<dbReference type="GO" id="GO:0003677">
    <property type="term" value="F:DNA binding"/>
    <property type="evidence" value="ECO:0007669"/>
    <property type="project" value="UniProtKB-KW"/>
</dbReference>
<dbReference type="PANTHER" id="PTHR43537:SF5">
    <property type="entry name" value="UXU OPERON TRANSCRIPTIONAL REGULATOR"/>
    <property type="match status" value="1"/>
</dbReference>
<feature type="domain" description="HTH gntR-type" evidence="4">
    <location>
        <begin position="22"/>
        <end position="90"/>
    </location>
</feature>
<dbReference type="PROSITE" id="PS50949">
    <property type="entry name" value="HTH_GNTR"/>
    <property type="match status" value="1"/>
</dbReference>
<dbReference type="SMART" id="SM00895">
    <property type="entry name" value="FCD"/>
    <property type="match status" value="1"/>
</dbReference>
<dbReference type="Pfam" id="PF07729">
    <property type="entry name" value="FCD"/>
    <property type="match status" value="1"/>
</dbReference>
<evidence type="ECO:0000313" key="6">
    <source>
        <dbReference type="Proteomes" id="UP000494269"/>
    </source>
</evidence>
<dbReference type="SMART" id="SM00345">
    <property type="entry name" value="HTH_GNTR"/>
    <property type="match status" value="1"/>
</dbReference>
<evidence type="ECO:0000313" key="5">
    <source>
        <dbReference type="EMBL" id="CAB3718443.1"/>
    </source>
</evidence>
<dbReference type="CDD" id="cd07377">
    <property type="entry name" value="WHTH_GntR"/>
    <property type="match status" value="1"/>
</dbReference>
<accession>A0A6S7A9C3</accession>
<dbReference type="PRINTS" id="PR00035">
    <property type="entry name" value="HTHGNTR"/>
</dbReference>
<dbReference type="InterPro" id="IPR036388">
    <property type="entry name" value="WH-like_DNA-bd_sf"/>
</dbReference>
<dbReference type="InterPro" id="IPR008920">
    <property type="entry name" value="TF_FadR/GntR_C"/>
</dbReference>
<dbReference type="RefSeq" id="WP_175170531.1">
    <property type="nucleotide sequence ID" value="NZ_CADIJQ010000006.1"/>
</dbReference>
<protein>
    <submittedName>
        <fullName evidence="5">HTH-type transcriptional regulator LutR</fullName>
    </submittedName>
</protein>
<dbReference type="InterPro" id="IPR011711">
    <property type="entry name" value="GntR_C"/>
</dbReference>
<gene>
    <name evidence="5" type="primary">lutR_2</name>
    <name evidence="5" type="ORF">LMG3441_03598</name>
</gene>
<dbReference type="SUPFAM" id="SSF48008">
    <property type="entry name" value="GntR ligand-binding domain-like"/>
    <property type="match status" value="1"/>
</dbReference>
<evidence type="ECO:0000256" key="2">
    <source>
        <dbReference type="ARBA" id="ARBA00023125"/>
    </source>
</evidence>
<dbReference type="InterPro" id="IPR000524">
    <property type="entry name" value="Tscrpt_reg_HTH_GntR"/>
</dbReference>
<dbReference type="InterPro" id="IPR036390">
    <property type="entry name" value="WH_DNA-bd_sf"/>
</dbReference>
<evidence type="ECO:0000256" key="3">
    <source>
        <dbReference type="ARBA" id="ARBA00023163"/>
    </source>
</evidence>
<name>A0A6S7A9C3_9BURK</name>
<dbReference type="GO" id="GO:0003700">
    <property type="term" value="F:DNA-binding transcription factor activity"/>
    <property type="evidence" value="ECO:0007669"/>
    <property type="project" value="InterPro"/>
</dbReference>
<reference evidence="5 6" key="1">
    <citation type="submission" date="2020-04" db="EMBL/GenBank/DDBJ databases">
        <authorList>
            <person name="De Canck E."/>
        </authorList>
    </citation>
    <scope>NUCLEOTIDE SEQUENCE [LARGE SCALE GENOMIC DNA]</scope>
    <source>
        <strain evidence="5 6">LMG 3441</strain>
    </source>
</reference>
<keyword evidence="6" id="KW-1185">Reference proteome</keyword>
<evidence type="ECO:0000256" key="1">
    <source>
        <dbReference type="ARBA" id="ARBA00023015"/>
    </source>
</evidence>